<sequence>MHKIKKVTVSWAARLILALGCMFQGVPVMAANERFISLREKIMDSEFFVFNQPGYLYNIGLKKFMAIDRYSDNLGYLSLRMTADPKQAIVFELSKEVSGEEAPLTRIITNDSKLPKLLNSARYILQRGTSNDNRVVLSKNDNKNLPEQSVLIDTLVSGTRPAFRVLMGSYRCMSGGISASVYYQNCKDTQTPDEEYIDDLWLWIGMDDFEKTTYNMKRMPDYLQIDENEISEHRNAYSNGRNRMRLDINEQKNNNPYYKKAAYYENAVNKQSIKRNKTGNANKNENINENRNEGKDNNKPKPQAGNRLKPQAENRLKPQAGNRFKPQAGNRLKPQAENRSKPQAGNRLKPQAENRKEAPSKNNREPPSPTNKKSILYKNIGRWSPYKKSNNRYVKTEEVNPVIVVSSTDKYFHPDMSYLDQGNYYKGIVPLKRGQHILRWAHADYY</sequence>
<evidence type="ECO:0000313" key="2">
    <source>
        <dbReference type="EMBL" id="EIJ88786.1"/>
    </source>
</evidence>
<reference evidence="2" key="1">
    <citation type="submission" date="2011-01" db="EMBL/GenBank/DDBJ databases">
        <title>The Genome Sequence of Nematocida parisii strain ERTm3.</title>
        <authorList>
            <consortium name="The Broad Institute Genome Sequencing Platform"/>
            <consortium name="The Broad Institute Genome Sequencing Center for Infectious Disease"/>
            <person name="Cuomo C."/>
            <person name="Troemel E."/>
            <person name="Young S.K."/>
            <person name="Zeng Q."/>
            <person name="Gargeya S."/>
            <person name="Fitzgerald M."/>
            <person name="Haas B."/>
            <person name="Abouelleil A."/>
            <person name="Alvarado L."/>
            <person name="Arachchi H.M."/>
            <person name="Berlin A."/>
            <person name="Chapman S.B."/>
            <person name="Gearin G."/>
            <person name="Goldberg J."/>
            <person name="Griggs A."/>
            <person name="Gujja S."/>
            <person name="Hansen M."/>
            <person name="Heiman D."/>
            <person name="Howarth C."/>
            <person name="Larimer J."/>
            <person name="Lui A."/>
            <person name="MacDonald P.J.P."/>
            <person name="McCowen C."/>
            <person name="Montmayeur A."/>
            <person name="Murphy C."/>
            <person name="Neiman D."/>
            <person name="Pearson M."/>
            <person name="Priest M."/>
            <person name="Roberts A."/>
            <person name="Saif S."/>
            <person name="Shea T."/>
            <person name="Sisk P."/>
            <person name="Stolte C."/>
            <person name="Sykes S."/>
            <person name="Wortman J."/>
            <person name="Nusbaum C."/>
            <person name="Birren B."/>
        </authorList>
    </citation>
    <scope>NUCLEOTIDE SEQUENCE</scope>
    <source>
        <strain evidence="2">ERTm3</strain>
    </source>
</reference>
<feature type="region of interest" description="Disordered" evidence="1">
    <location>
        <begin position="270"/>
        <end position="375"/>
    </location>
</feature>
<organism evidence="2 3">
    <name type="scientific">Nematocida parisii (strain ERTm3)</name>
    <name type="common">Nematode killer fungus</name>
    <dbReference type="NCBI Taxonomy" id="935791"/>
    <lineage>
        <taxon>Eukaryota</taxon>
        <taxon>Fungi</taxon>
        <taxon>Fungi incertae sedis</taxon>
        <taxon>Microsporidia</taxon>
        <taxon>Nematocida</taxon>
    </lineage>
</organism>
<keyword evidence="3" id="KW-1185">Reference proteome</keyword>
<evidence type="ECO:0000256" key="1">
    <source>
        <dbReference type="SAM" id="MobiDB-lite"/>
    </source>
</evidence>
<accession>I3EHT9</accession>
<gene>
    <name evidence="2" type="ORF">NEQG_00605</name>
</gene>
<dbReference type="AlphaFoldDB" id="I3EHT9"/>
<feature type="compositionally biased region" description="Basic and acidic residues" evidence="1">
    <location>
        <begin position="286"/>
        <end position="299"/>
    </location>
</feature>
<feature type="compositionally biased region" description="Basic and acidic residues" evidence="1">
    <location>
        <begin position="350"/>
        <end position="364"/>
    </location>
</feature>
<dbReference type="InParanoid" id="I3EHT9"/>
<protein>
    <submittedName>
        <fullName evidence="2">Uncharacterized protein</fullName>
    </submittedName>
</protein>
<dbReference type="STRING" id="935791.I3EHT9"/>
<dbReference type="Proteomes" id="UP000002872">
    <property type="component" value="Unassembled WGS sequence"/>
</dbReference>
<evidence type="ECO:0000313" key="3">
    <source>
        <dbReference type="Proteomes" id="UP000002872"/>
    </source>
</evidence>
<name>I3EHT9_NEMP3</name>
<dbReference type="VEuPathDB" id="MicrosporidiaDB:NEQG_00605"/>
<proteinExistence type="predicted"/>
<dbReference type="HOGENOM" id="CLU_614065_0_0_1"/>
<dbReference type="OrthoDB" id="10330878at2759"/>
<dbReference type="EMBL" id="GL870877">
    <property type="protein sequence ID" value="EIJ88786.1"/>
    <property type="molecule type" value="Genomic_DNA"/>
</dbReference>